<dbReference type="Proteomes" id="UP000001067">
    <property type="component" value="Unassembled WGS sequence"/>
</dbReference>
<dbReference type="AlphaFoldDB" id="E3RL24"/>
<keyword evidence="8" id="KW-1185">Reference proteome</keyword>
<organism evidence="8">
    <name type="scientific">Pyrenophora teres f. teres (strain 0-1)</name>
    <name type="common">Barley net blotch fungus</name>
    <name type="synonym">Drechslera teres f. teres</name>
    <dbReference type="NCBI Taxonomy" id="861557"/>
    <lineage>
        <taxon>Eukaryota</taxon>
        <taxon>Fungi</taxon>
        <taxon>Dikarya</taxon>
        <taxon>Ascomycota</taxon>
        <taxon>Pezizomycotina</taxon>
        <taxon>Dothideomycetes</taxon>
        <taxon>Pleosporomycetidae</taxon>
        <taxon>Pleosporales</taxon>
        <taxon>Pleosporineae</taxon>
        <taxon>Pleosporaceae</taxon>
        <taxon>Pyrenophora</taxon>
    </lineage>
</organism>
<dbReference type="PANTHER" id="PTHR33572:SF18">
    <property type="entry name" value="SPORE DEVELOPMENT REGULATOR VOSA"/>
    <property type="match status" value="1"/>
</dbReference>
<evidence type="ECO:0000313" key="8">
    <source>
        <dbReference type="Proteomes" id="UP000001067"/>
    </source>
</evidence>
<evidence type="ECO:0000313" key="7">
    <source>
        <dbReference type="EMBL" id="EFQ93575.1"/>
    </source>
</evidence>
<dbReference type="Gene3D" id="2.60.40.3960">
    <property type="entry name" value="Velvet domain"/>
    <property type="match status" value="1"/>
</dbReference>
<dbReference type="KEGG" id="pte:PTT_09014"/>
<evidence type="ECO:0000256" key="5">
    <source>
        <dbReference type="ARBA" id="ARBA00023242"/>
    </source>
</evidence>
<evidence type="ECO:0000256" key="1">
    <source>
        <dbReference type="ARBA" id="ARBA00004123"/>
    </source>
</evidence>
<name>E3RL24_PYRTT</name>
<dbReference type="eggNOG" id="ENOG502RYQD">
    <property type="taxonomic scope" value="Eukaryota"/>
</dbReference>
<evidence type="ECO:0000256" key="4">
    <source>
        <dbReference type="ARBA" id="ARBA00023163"/>
    </source>
</evidence>
<accession>E3RL24</accession>
<dbReference type="InterPro" id="IPR021740">
    <property type="entry name" value="Velvet"/>
</dbReference>
<dbReference type="PROSITE" id="PS51821">
    <property type="entry name" value="VELVET"/>
    <property type="match status" value="1"/>
</dbReference>
<sequence>MVSSSEDPSQQYLQNPYIFGSMSLWTSDGKGPVESSTMKSLTGTLVSSLHRLKDPHKNEEGAYFIFGDISVKIVGKFRLCVRLRLRKEARSIIGTKRQHNDEESANLSIAPYTPKYDYSQQKRMRTELFDSPVTPNIQVPLQTAMPPQHMHLQQQHPSPPSIPNASFSIQGYPPLGNDWEWQSTPPTEFHNIEAGWR</sequence>
<evidence type="ECO:0000256" key="3">
    <source>
        <dbReference type="ARBA" id="ARBA00023015"/>
    </source>
</evidence>
<keyword evidence="3" id="KW-0805">Transcription regulation</keyword>
<dbReference type="GO" id="GO:0005634">
    <property type="term" value="C:nucleus"/>
    <property type="evidence" value="ECO:0007669"/>
    <property type="project" value="UniProtKB-SubCell"/>
</dbReference>
<dbReference type="HOGENOM" id="CLU_1384793_0_0_1"/>
<dbReference type="OrthoDB" id="5599552at2759"/>
<dbReference type="PANTHER" id="PTHR33572">
    <property type="entry name" value="SPORE DEVELOPMENT REGULATOR VOSA"/>
    <property type="match status" value="1"/>
</dbReference>
<keyword evidence="2" id="KW-0749">Sporulation</keyword>
<gene>
    <name evidence="7" type="ORF">PTT_09014</name>
</gene>
<evidence type="ECO:0000256" key="2">
    <source>
        <dbReference type="ARBA" id="ARBA00022969"/>
    </source>
</evidence>
<protein>
    <recommendedName>
        <fullName evidence="6">Velvet domain-containing protein</fullName>
    </recommendedName>
</protein>
<comment type="subcellular location">
    <subcellularLocation>
        <location evidence="1">Nucleus</location>
    </subcellularLocation>
</comment>
<dbReference type="Pfam" id="PF11754">
    <property type="entry name" value="Velvet"/>
    <property type="match status" value="1"/>
</dbReference>
<dbReference type="InterPro" id="IPR037525">
    <property type="entry name" value="Velvet_dom"/>
</dbReference>
<feature type="domain" description="Velvet" evidence="6">
    <location>
        <begin position="1"/>
        <end position="142"/>
    </location>
</feature>
<proteinExistence type="predicted"/>
<keyword evidence="5" id="KW-0539">Nucleus</keyword>
<dbReference type="GO" id="GO:0030435">
    <property type="term" value="P:sporulation resulting in formation of a cellular spore"/>
    <property type="evidence" value="ECO:0007669"/>
    <property type="project" value="UniProtKB-KW"/>
</dbReference>
<keyword evidence="4" id="KW-0804">Transcription</keyword>
<dbReference type="InterPro" id="IPR038491">
    <property type="entry name" value="Velvet_dom_sf"/>
</dbReference>
<dbReference type="EMBL" id="GL533776">
    <property type="protein sequence ID" value="EFQ93575.1"/>
    <property type="molecule type" value="Genomic_DNA"/>
</dbReference>
<reference evidence="7 8" key="1">
    <citation type="journal article" date="2010" name="Genome Biol.">
        <title>A first genome assembly of the barley fungal pathogen Pyrenophora teres f. teres.</title>
        <authorList>
            <person name="Ellwood S.R."/>
            <person name="Liu Z."/>
            <person name="Syme R.A."/>
            <person name="Lai Z."/>
            <person name="Hane J.K."/>
            <person name="Keiper F."/>
            <person name="Moffat C.S."/>
            <person name="Oliver R.P."/>
            <person name="Friesen T.L."/>
        </authorList>
    </citation>
    <scope>NUCLEOTIDE SEQUENCE [LARGE SCALE GENOMIC DNA]</scope>
    <source>
        <strain evidence="7 8">0-1</strain>
    </source>
</reference>
<evidence type="ECO:0000259" key="6">
    <source>
        <dbReference type="PROSITE" id="PS51821"/>
    </source>
</evidence>